<gene>
    <name evidence="2" type="ORF">CH376_19110</name>
    <name evidence="1" type="ORF">CH380_13570</name>
</gene>
<keyword evidence="3" id="KW-1185">Reference proteome</keyword>
<accession>A0A2M9YMJ4</accession>
<comment type="caution">
    <text evidence="1">The sequence shown here is derived from an EMBL/GenBank/DDBJ whole genome shotgun (WGS) entry which is preliminary data.</text>
</comment>
<dbReference type="Proteomes" id="UP000232149">
    <property type="component" value="Unassembled WGS sequence"/>
</dbReference>
<sequence length="73" mass="8254">MIDRNGIAKESKTKFFFVPLGRICKAPFGSHTENLLETGIPTLNKKKLRSESINIFEFSIRCFCNSGALRIAF</sequence>
<evidence type="ECO:0000313" key="3">
    <source>
        <dbReference type="Proteomes" id="UP000232149"/>
    </source>
</evidence>
<reference evidence="3 4" key="1">
    <citation type="submission" date="2017-07" db="EMBL/GenBank/DDBJ databases">
        <title>Leptospira spp. isolated from tropical soils.</title>
        <authorList>
            <person name="Thibeaux R."/>
            <person name="Iraola G."/>
            <person name="Ferres I."/>
            <person name="Bierque E."/>
            <person name="Girault D."/>
            <person name="Soupe-Gilbert M.-E."/>
            <person name="Picardeau M."/>
            <person name="Goarant C."/>
        </authorList>
    </citation>
    <scope>NUCLEOTIDE SEQUENCE [LARGE SCALE GENOMIC DNA]</scope>
    <source>
        <strain evidence="1 4">FH2-B-C1</strain>
        <strain evidence="2 3">FH2-B-D1</strain>
    </source>
</reference>
<dbReference type="Proteomes" id="UP000232188">
    <property type="component" value="Unassembled WGS sequence"/>
</dbReference>
<organism evidence="1 4">
    <name type="scientific">Leptospira adleri</name>
    <dbReference type="NCBI Taxonomy" id="2023186"/>
    <lineage>
        <taxon>Bacteria</taxon>
        <taxon>Pseudomonadati</taxon>
        <taxon>Spirochaetota</taxon>
        <taxon>Spirochaetia</taxon>
        <taxon>Leptospirales</taxon>
        <taxon>Leptospiraceae</taxon>
        <taxon>Leptospira</taxon>
    </lineage>
</organism>
<evidence type="ECO:0000313" key="4">
    <source>
        <dbReference type="Proteomes" id="UP000232188"/>
    </source>
</evidence>
<proteinExistence type="predicted"/>
<dbReference type="AlphaFoldDB" id="A0A2M9YMJ4"/>
<protein>
    <submittedName>
        <fullName evidence="1">Uncharacterized protein</fullName>
    </submittedName>
</protein>
<name>A0A2M9YMJ4_9LEPT</name>
<evidence type="ECO:0000313" key="1">
    <source>
        <dbReference type="EMBL" id="PJZ52773.1"/>
    </source>
</evidence>
<dbReference type="EMBL" id="NPDV01000011">
    <property type="protein sequence ID" value="PJZ52773.1"/>
    <property type="molecule type" value="Genomic_DNA"/>
</dbReference>
<evidence type="ECO:0000313" key="2">
    <source>
        <dbReference type="EMBL" id="PJZ60301.1"/>
    </source>
</evidence>
<dbReference type="EMBL" id="NPDU01000068">
    <property type="protein sequence ID" value="PJZ60301.1"/>
    <property type="molecule type" value="Genomic_DNA"/>
</dbReference>